<dbReference type="GO" id="GO:0055085">
    <property type="term" value="P:transmembrane transport"/>
    <property type="evidence" value="ECO:0007669"/>
    <property type="project" value="InterPro"/>
</dbReference>
<dbReference type="InterPro" id="IPR011303">
    <property type="entry name" value="RnfD_bac"/>
</dbReference>
<keyword evidence="12" id="KW-1185">Reference proteome</keyword>
<evidence type="ECO:0000313" key="12">
    <source>
        <dbReference type="Proteomes" id="UP000243547"/>
    </source>
</evidence>
<evidence type="ECO:0000256" key="1">
    <source>
        <dbReference type="ARBA" id="ARBA00022448"/>
    </source>
</evidence>
<keyword evidence="4 10" id="KW-0288">FMN</keyword>
<dbReference type="RefSeq" id="WP_072907075.1">
    <property type="nucleotide sequence ID" value="NZ_FRAI01000010.1"/>
</dbReference>
<dbReference type="AlphaFoldDB" id="A0A1M6NLC3"/>
<keyword evidence="1 10" id="KW-0813">Transport</keyword>
<evidence type="ECO:0000256" key="6">
    <source>
        <dbReference type="ARBA" id="ARBA00022967"/>
    </source>
</evidence>
<feature type="transmembrane region" description="Helical" evidence="10">
    <location>
        <begin position="176"/>
        <end position="201"/>
    </location>
</feature>
<feature type="transmembrane region" description="Helical" evidence="10">
    <location>
        <begin position="73"/>
        <end position="94"/>
    </location>
</feature>
<keyword evidence="3 10" id="KW-0285">Flavoprotein</keyword>
<feature type="modified residue" description="FMN phosphoryl threonine" evidence="10">
    <location>
        <position position="161"/>
    </location>
</feature>
<name>A0A1M6NLC3_9FIRM</name>
<dbReference type="GO" id="GO:0005886">
    <property type="term" value="C:plasma membrane"/>
    <property type="evidence" value="ECO:0007669"/>
    <property type="project" value="UniProtKB-SubCell"/>
</dbReference>
<evidence type="ECO:0000256" key="8">
    <source>
        <dbReference type="ARBA" id="ARBA00022989"/>
    </source>
</evidence>
<feature type="transmembrane region" description="Helical" evidence="10">
    <location>
        <begin position="274"/>
        <end position="291"/>
    </location>
</feature>
<keyword evidence="7 10" id="KW-0249">Electron transport</keyword>
<dbReference type="EC" id="7.-.-.-" evidence="10"/>
<dbReference type="Pfam" id="PF03116">
    <property type="entry name" value="NQR2_RnfD_RnfE"/>
    <property type="match status" value="1"/>
</dbReference>
<keyword evidence="10" id="KW-1003">Cell membrane</keyword>
<dbReference type="HAMAP" id="MF_00462">
    <property type="entry name" value="RsxD_RnfD"/>
    <property type="match status" value="1"/>
</dbReference>
<evidence type="ECO:0000256" key="3">
    <source>
        <dbReference type="ARBA" id="ARBA00022630"/>
    </source>
</evidence>
<dbReference type="InterPro" id="IPR004338">
    <property type="entry name" value="NqrB/RnfD"/>
</dbReference>
<feature type="transmembrane region" description="Helical" evidence="10">
    <location>
        <begin position="244"/>
        <end position="265"/>
    </location>
</feature>
<comment type="cofactor">
    <cofactor evidence="10">
        <name>FMN</name>
        <dbReference type="ChEBI" id="CHEBI:58210"/>
    </cofactor>
</comment>
<evidence type="ECO:0000256" key="7">
    <source>
        <dbReference type="ARBA" id="ARBA00022982"/>
    </source>
</evidence>
<feature type="transmembrane region" description="Helical" evidence="10">
    <location>
        <begin position="46"/>
        <end position="64"/>
    </location>
</feature>
<keyword evidence="2 10" id="KW-0597">Phosphoprotein</keyword>
<feature type="transmembrane region" description="Helical" evidence="10">
    <location>
        <begin position="21"/>
        <end position="40"/>
    </location>
</feature>
<evidence type="ECO:0000256" key="2">
    <source>
        <dbReference type="ARBA" id="ARBA00022553"/>
    </source>
</evidence>
<accession>A0A1M6NLC3</accession>
<gene>
    <name evidence="10" type="primary">rnfD</name>
    <name evidence="11" type="ORF">SAMN02745227_01167</name>
</gene>
<evidence type="ECO:0000256" key="4">
    <source>
        <dbReference type="ARBA" id="ARBA00022643"/>
    </source>
</evidence>
<organism evidence="11 12">
    <name type="scientific">Anaerobranca californiensis DSM 14826</name>
    <dbReference type="NCBI Taxonomy" id="1120989"/>
    <lineage>
        <taxon>Bacteria</taxon>
        <taxon>Bacillati</taxon>
        <taxon>Bacillota</taxon>
        <taxon>Clostridia</taxon>
        <taxon>Eubacteriales</taxon>
        <taxon>Proteinivoracaceae</taxon>
        <taxon>Anaerobranca</taxon>
    </lineage>
</organism>
<keyword evidence="6 10" id="KW-1278">Translocase</keyword>
<evidence type="ECO:0000313" key="11">
    <source>
        <dbReference type="EMBL" id="SHJ96436.1"/>
    </source>
</evidence>
<sequence>MKDKFVVGPSPHIRSPRDINYIMWDVIVALVPVMLASIIFYGMAAVYILFISTFTALFFEAIVLHEKISIRKFFGDGSAAITGILLGLSLPPVIGRETQYLWLAALGSAVAILIGKHVFGGLGKNPFNPALVGRAFLVTSFPVIMTGSWITPGVDAVTAATALAPSAPDYSLFDMFIGYIPGSLGETSALAILIGGFYLLAKGHIDWRIPGGFLGAMGVYSVFYVAISQGFTPDFIQVAIKEVLFQWFAGTALLAAIFMATCYVTSPTTKKGRLYYGIGCGLILILIRYHGQLPEGATFAILFMNALTPILDKFTIPRTFGEVTK</sequence>
<evidence type="ECO:0000256" key="5">
    <source>
        <dbReference type="ARBA" id="ARBA00022692"/>
    </source>
</evidence>
<dbReference type="EMBL" id="FRAI01000010">
    <property type="protein sequence ID" value="SHJ96436.1"/>
    <property type="molecule type" value="Genomic_DNA"/>
</dbReference>
<evidence type="ECO:0000256" key="10">
    <source>
        <dbReference type="HAMAP-Rule" id="MF_00462"/>
    </source>
</evidence>
<keyword evidence="9 10" id="KW-0472">Membrane</keyword>
<proteinExistence type="inferred from homology"/>
<dbReference type="PANTHER" id="PTHR30578:SF0">
    <property type="entry name" value="ION-TRANSLOCATING OXIDOREDUCTASE COMPLEX SUBUNIT D"/>
    <property type="match status" value="1"/>
</dbReference>
<protein>
    <recommendedName>
        <fullName evidence="10">Ion-translocating oxidoreductase complex subunit D</fullName>
        <ecNumber evidence="10">7.-.-.-</ecNumber>
    </recommendedName>
    <alternativeName>
        <fullName evidence="10">Rnf electron transport complex subunit D</fullName>
    </alternativeName>
</protein>
<dbReference type="Proteomes" id="UP000243547">
    <property type="component" value="Unassembled WGS sequence"/>
</dbReference>
<reference evidence="11" key="1">
    <citation type="submission" date="2016-11" db="EMBL/GenBank/DDBJ databases">
        <authorList>
            <person name="Jaros S."/>
            <person name="Januszkiewicz K."/>
            <person name="Wedrychowicz H."/>
        </authorList>
    </citation>
    <scope>NUCLEOTIDE SEQUENCE [LARGE SCALE GENOMIC DNA]</scope>
    <source>
        <strain evidence="11">DSM 14826</strain>
    </source>
</reference>
<dbReference type="STRING" id="1120989.SAMN02745227_01167"/>
<feature type="transmembrane region" description="Helical" evidence="10">
    <location>
        <begin position="100"/>
        <end position="119"/>
    </location>
</feature>
<comment type="subcellular location">
    <subcellularLocation>
        <location evidence="10">Cell membrane</location>
        <topology evidence="10">Multi-pass membrane protein</topology>
    </subcellularLocation>
</comment>
<comment type="similarity">
    <text evidence="10">Belongs to the NqrB/RnfD family.</text>
</comment>
<comment type="subunit">
    <text evidence="10">The complex is composed of six subunits: RnfA, RnfB, RnfC, RnfD, RnfE and RnfG.</text>
</comment>
<evidence type="ECO:0000256" key="9">
    <source>
        <dbReference type="ARBA" id="ARBA00023136"/>
    </source>
</evidence>
<dbReference type="PANTHER" id="PTHR30578">
    <property type="entry name" value="ELECTRON TRANSPORT COMPLEX PROTEIN RNFD"/>
    <property type="match status" value="1"/>
</dbReference>
<keyword evidence="5 10" id="KW-0812">Transmembrane</keyword>
<dbReference type="NCBIfam" id="TIGR01946">
    <property type="entry name" value="rnfD"/>
    <property type="match status" value="1"/>
</dbReference>
<comment type="function">
    <text evidence="10">Part of a membrane-bound complex that couples electron transfer with translocation of ions across the membrane.</text>
</comment>
<feature type="transmembrane region" description="Helical" evidence="10">
    <location>
        <begin position="213"/>
        <end position="232"/>
    </location>
</feature>
<dbReference type="OrthoDB" id="9776359at2"/>
<keyword evidence="8 10" id="KW-1133">Transmembrane helix</keyword>
<feature type="transmembrane region" description="Helical" evidence="10">
    <location>
        <begin position="131"/>
        <end position="150"/>
    </location>
</feature>
<dbReference type="GO" id="GO:0022900">
    <property type="term" value="P:electron transport chain"/>
    <property type="evidence" value="ECO:0007669"/>
    <property type="project" value="UniProtKB-UniRule"/>
</dbReference>